<dbReference type="InterPro" id="IPR028002">
    <property type="entry name" value="Myb_DNA-bind_5"/>
</dbReference>
<evidence type="ECO:0000259" key="6">
    <source>
        <dbReference type="Pfam" id="PF13873"/>
    </source>
</evidence>
<name>A0ABQ8S8J8_PERAM</name>
<dbReference type="InterPro" id="IPR036397">
    <property type="entry name" value="RNaseH_sf"/>
</dbReference>
<protein>
    <recommendedName>
        <fullName evidence="2">Regulatory protein zeste</fullName>
    </recommendedName>
</protein>
<organism evidence="7 8">
    <name type="scientific">Periplaneta americana</name>
    <name type="common">American cockroach</name>
    <name type="synonym">Blatta americana</name>
    <dbReference type="NCBI Taxonomy" id="6978"/>
    <lineage>
        <taxon>Eukaryota</taxon>
        <taxon>Metazoa</taxon>
        <taxon>Ecdysozoa</taxon>
        <taxon>Arthropoda</taxon>
        <taxon>Hexapoda</taxon>
        <taxon>Insecta</taxon>
        <taxon>Pterygota</taxon>
        <taxon>Neoptera</taxon>
        <taxon>Polyneoptera</taxon>
        <taxon>Dictyoptera</taxon>
        <taxon>Blattodea</taxon>
        <taxon>Blattoidea</taxon>
        <taxon>Blattidae</taxon>
        <taxon>Blattinae</taxon>
        <taxon>Periplaneta</taxon>
    </lineage>
</organism>
<evidence type="ECO:0000256" key="4">
    <source>
        <dbReference type="ARBA" id="ARBA00023163"/>
    </source>
</evidence>
<evidence type="ECO:0000256" key="5">
    <source>
        <dbReference type="ARBA" id="ARBA00025466"/>
    </source>
</evidence>
<gene>
    <name evidence="7" type="ORF">ANN_22427</name>
</gene>
<evidence type="ECO:0000256" key="1">
    <source>
        <dbReference type="ARBA" id="ARBA00011764"/>
    </source>
</evidence>
<proteinExistence type="predicted"/>
<dbReference type="EMBL" id="JAJSOF020000033">
    <property type="protein sequence ID" value="KAJ4430216.1"/>
    <property type="molecule type" value="Genomic_DNA"/>
</dbReference>
<dbReference type="Proteomes" id="UP001148838">
    <property type="component" value="Unassembled WGS sequence"/>
</dbReference>
<feature type="domain" description="Myb/SANT-like DNA-binding" evidence="6">
    <location>
        <begin position="33"/>
        <end position="77"/>
    </location>
</feature>
<accession>A0ABQ8S8J8</accession>
<comment type="subunit">
    <text evidence="1">Self-associates forming complexes of several hundred monomers.</text>
</comment>
<keyword evidence="4" id="KW-0804">Transcription</keyword>
<reference evidence="7 8" key="1">
    <citation type="journal article" date="2022" name="Allergy">
        <title>Genome assembly and annotation of Periplaneta americana reveal a comprehensive cockroach allergen profile.</title>
        <authorList>
            <person name="Wang L."/>
            <person name="Xiong Q."/>
            <person name="Saelim N."/>
            <person name="Wang L."/>
            <person name="Nong W."/>
            <person name="Wan A.T."/>
            <person name="Shi M."/>
            <person name="Liu X."/>
            <person name="Cao Q."/>
            <person name="Hui J.H.L."/>
            <person name="Sookrung N."/>
            <person name="Leung T.F."/>
            <person name="Tungtrongchitr A."/>
            <person name="Tsui S.K.W."/>
        </authorList>
    </citation>
    <scope>NUCLEOTIDE SEQUENCE [LARGE SCALE GENOMIC DNA]</scope>
    <source>
        <strain evidence="7">PWHHKU_190912</strain>
    </source>
</reference>
<evidence type="ECO:0000256" key="3">
    <source>
        <dbReference type="ARBA" id="ARBA00023015"/>
    </source>
</evidence>
<comment type="function">
    <text evidence="5">Involved in transvection phenomena (= synapsis-dependent gene expression), where the synaptic pairing of chromosomes carrying genes with which zeste interacts influences the expression of these genes. Zeste binds to DNA and stimulates transcription from a nearby promoter.</text>
</comment>
<dbReference type="Gene3D" id="3.30.420.10">
    <property type="entry name" value="Ribonuclease H-like superfamily/Ribonuclease H"/>
    <property type="match status" value="1"/>
</dbReference>
<keyword evidence="3" id="KW-0805">Transcription regulation</keyword>
<keyword evidence="8" id="KW-1185">Reference proteome</keyword>
<comment type="caution">
    <text evidence="7">The sequence shown here is derived from an EMBL/GenBank/DDBJ whole genome shotgun (WGS) entry which is preliminary data.</text>
</comment>
<evidence type="ECO:0000313" key="7">
    <source>
        <dbReference type="EMBL" id="KAJ4430216.1"/>
    </source>
</evidence>
<dbReference type="Pfam" id="PF13873">
    <property type="entry name" value="Myb_DNA-bind_5"/>
    <property type="match status" value="1"/>
</dbReference>
<evidence type="ECO:0000313" key="8">
    <source>
        <dbReference type="Proteomes" id="UP001148838"/>
    </source>
</evidence>
<sequence>MQELLKTNVQDFIAPSDWPASSPDLNSLGYNLWVVKKAAWETTASQFNSNPENISRNVEQFKKLWENIKSLRKAEFAAEKRRLLKTGGRPASDTNVEDDPELDSCGINIEMYTYICGIINTDNSRETSFLKTKHYVSKVNKQKRLAFAKEHVNKPQDFWNSVIIFSDSDGRTMVWKKPSEQLQSKNLCPTVTPVEGSVFVWGCMSADLENMVFVDGNMNWIQYFNILKENLHDNAEKLNIKLANGDACTRVCDLMTSYDININSQNYPAASHSPQTFSWLEYLAAAAAEGGGGRGEADLASRSCRNHSLSLL</sequence>
<evidence type="ECO:0000256" key="2">
    <source>
        <dbReference type="ARBA" id="ARBA00016807"/>
    </source>
</evidence>